<name>A0A2G5EJZ5_AQUCA</name>
<dbReference type="PANTHER" id="PTHR34223">
    <property type="entry name" value="OS11G0201299 PROTEIN"/>
    <property type="match status" value="1"/>
</dbReference>
<keyword evidence="4" id="KW-1185">Reference proteome</keyword>
<dbReference type="Proteomes" id="UP000230069">
    <property type="component" value="Unassembled WGS sequence"/>
</dbReference>
<dbReference type="PROSITE" id="PS50181">
    <property type="entry name" value="FBOX"/>
    <property type="match status" value="1"/>
</dbReference>
<organism evidence="3 4">
    <name type="scientific">Aquilegia coerulea</name>
    <name type="common">Rocky mountain columbine</name>
    <dbReference type="NCBI Taxonomy" id="218851"/>
    <lineage>
        <taxon>Eukaryota</taxon>
        <taxon>Viridiplantae</taxon>
        <taxon>Streptophyta</taxon>
        <taxon>Embryophyta</taxon>
        <taxon>Tracheophyta</taxon>
        <taxon>Spermatophyta</taxon>
        <taxon>Magnoliopsida</taxon>
        <taxon>Ranunculales</taxon>
        <taxon>Ranunculaceae</taxon>
        <taxon>Thalictroideae</taxon>
        <taxon>Aquilegia</taxon>
    </lineage>
</organism>
<dbReference type="PANTHER" id="PTHR34223:SF51">
    <property type="entry name" value="OS06G0556300 PROTEIN"/>
    <property type="match status" value="1"/>
</dbReference>
<accession>A0A2G5EJZ5</accession>
<gene>
    <name evidence="3" type="ORF">AQUCO_00700416v1</name>
</gene>
<evidence type="ECO:0000313" key="3">
    <source>
        <dbReference type="EMBL" id="PIA56059.1"/>
    </source>
</evidence>
<protein>
    <recommendedName>
        <fullName evidence="2">F-box domain-containing protein</fullName>
    </recommendedName>
</protein>
<dbReference type="InterPro" id="IPR053197">
    <property type="entry name" value="F-box_SCFL_complex_component"/>
</dbReference>
<dbReference type="SMART" id="SM00256">
    <property type="entry name" value="FBOX"/>
    <property type="match status" value="1"/>
</dbReference>
<dbReference type="InterPro" id="IPR036047">
    <property type="entry name" value="F-box-like_dom_sf"/>
</dbReference>
<dbReference type="STRING" id="218851.A0A2G5EJZ5"/>
<dbReference type="SUPFAM" id="SSF81383">
    <property type="entry name" value="F-box domain"/>
    <property type="match status" value="1"/>
</dbReference>
<dbReference type="EMBL" id="KZ305024">
    <property type="protein sequence ID" value="PIA56059.1"/>
    <property type="molecule type" value="Genomic_DNA"/>
</dbReference>
<dbReference type="InterPro" id="IPR032675">
    <property type="entry name" value="LRR_dom_sf"/>
</dbReference>
<proteinExistence type="predicted"/>
<dbReference type="InterPro" id="IPR001810">
    <property type="entry name" value="F-box_dom"/>
</dbReference>
<dbReference type="CDD" id="cd22160">
    <property type="entry name" value="F-box_AtFBL13-like"/>
    <property type="match status" value="1"/>
</dbReference>
<feature type="non-terminal residue" evidence="3">
    <location>
        <position position="468"/>
    </location>
</feature>
<feature type="domain" description="F-box" evidence="2">
    <location>
        <begin position="28"/>
        <end position="81"/>
    </location>
</feature>
<evidence type="ECO:0000313" key="4">
    <source>
        <dbReference type="Proteomes" id="UP000230069"/>
    </source>
</evidence>
<dbReference type="AlphaFoldDB" id="A0A2G5EJZ5"/>
<dbReference type="Gene3D" id="1.20.1280.50">
    <property type="match status" value="1"/>
</dbReference>
<dbReference type="InterPro" id="IPR053781">
    <property type="entry name" value="F-box_AtFBL13-like"/>
</dbReference>
<dbReference type="InParanoid" id="A0A2G5EJZ5"/>
<reference evidence="3 4" key="1">
    <citation type="submission" date="2017-09" db="EMBL/GenBank/DDBJ databases">
        <title>WGS assembly of Aquilegia coerulea Goldsmith.</title>
        <authorList>
            <person name="Hodges S."/>
            <person name="Kramer E."/>
            <person name="Nordborg M."/>
            <person name="Tomkins J."/>
            <person name="Borevitz J."/>
            <person name="Derieg N."/>
            <person name="Yan J."/>
            <person name="Mihaltcheva S."/>
            <person name="Hayes R.D."/>
            <person name="Rokhsar D."/>
        </authorList>
    </citation>
    <scope>NUCLEOTIDE SEQUENCE [LARGE SCALE GENOMIC DNA]</scope>
    <source>
        <strain evidence="4">cv. Goldsmith</strain>
    </source>
</reference>
<dbReference type="Gene3D" id="3.80.10.10">
    <property type="entry name" value="Ribonuclease Inhibitor"/>
    <property type="match status" value="1"/>
</dbReference>
<dbReference type="Pfam" id="PF00646">
    <property type="entry name" value="F-box"/>
    <property type="match status" value="1"/>
</dbReference>
<evidence type="ECO:0000256" key="1">
    <source>
        <dbReference type="SAM" id="MobiDB-lite"/>
    </source>
</evidence>
<evidence type="ECO:0000259" key="2">
    <source>
        <dbReference type="PROSITE" id="PS50181"/>
    </source>
</evidence>
<feature type="region of interest" description="Disordered" evidence="1">
    <location>
        <begin position="1"/>
        <end position="26"/>
    </location>
</feature>
<dbReference type="FunCoup" id="A0A2G5EJZ5">
    <property type="interactions" value="1164"/>
</dbReference>
<dbReference type="SUPFAM" id="SSF52047">
    <property type="entry name" value="RNI-like"/>
    <property type="match status" value="1"/>
</dbReference>
<sequence length="468" mass="53160">MAPPRVANSKKKIAMSSSSNKRKTVVGQDRLSTLPDSLIHNIFGFLDMNQVVQTSLLSKRWKSLWVSNSCVSIKYKDWRSEDRGYCVSNDFYSDDFKKYVDRVLLLRDGSNIEKFYLECGGQSDIISLEGDWENEIETDIFKTWIASVMKRNVQEVILQDMEIVPSILKLLSGQIKYLTLDKVRFRGENNELILSSNAMENLIIKECDFGYESRFTINAPNLNKLTVDGKDSSSTANSRIRICAQNLMVLLIKGSMYQDYSLENVSSLVTAFIDVYEVTGLFASHLKVDLAKQFSNLLKGLHNAKSLTLSAYSFQRFPEVPNLFDSLAAFQNLGFLKLTEWNITKYICVIAKLLEKFSNLETLVLVGNDEFVHSDSQGRGGDWGAQLSLSPCMLLHLKSVEIQHPYECGNFFKFLEFLLKNAVDLESIVMTEMTTHATEKKKLVKLGKKLQVAPKSSSKVKIFLKERN</sequence>